<organism evidence="4 5">
    <name type="scientific">Micromonospora antibiotica</name>
    <dbReference type="NCBI Taxonomy" id="2807623"/>
    <lineage>
        <taxon>Bacteria</taxon>
        <taxon>Bacillati</taxon>
        <taxon>Actinomycetota</taxon>
        <taxon>Actinomycetes</taxon>
        <taxon>Micromonosporales</taxon>
        <taxon>Micromonosporaceae</taxon>
        <taxon>Micromonospora</taxon>
    </lineage>
</organism>
<keyword evidence="3" id="KW-1133">Transmembrane helix</keyword>
<comment type="similarity">
    <text evidence="1">Belongs to the CPA3 antiporters (TC 2.A.63) subunit G family.</text>
</comment>
<evidence type="ECO:0000256" key="2">
    <source>
        <dbReference type="SAM" id="MobiDB-lite"/>
    </source>
</evidence>
<evidence type="ECO:0000313" key="4">
    <source>
        <dbReference type="EMBL" id="MBO4163803.1"/>
    </source>
</evidence>
<dbReference type="NCBIfam" id="NF009314">
    <property type="entry name" value="PRK12674.1-2"/>
    <property type="match status" value="1"/>
</dbReference>
<protein>
    <submittedName>
        <fullName evidence="4">Monovalent cation/H(+) antiporter subunit G</fullName>
    </submittedName>
</protein>
<name>A0ABS3VDW9_9ACTN</name>
<dbReference type="Proteomes" id="UP000671399">
    <property type="component" value="Unassembled WGS sequence"/>
</dbReference>
<accession>A0ABS3VDW9</accession>
<dbReference type="PANTHER" id="PTHR34703">
    <property type="entry name" value="ANTIPORTER SUBUNIT MNHG2-RELATED"/>
    <property type="match status" value="1"/>
</dbReference>
<dbReference type="EMBL" id="JAGFWR010000017">
    <property type="protein sequence ID" value="MBO4163803.1"/>
    <property type="molecule type" value="Genomic_DNA"/>
</dbReference>
<dbReference type="NCBIfam" id="TIGR01300">
    <property type="entry name" value="CPA3_mnhG_phaG"/>
    <property type="match status" value="1"/>
</dbReference>
<feature type="transmembrane region" description="Helical" evidence="3">
    <location>
        <begin position="65"/>
        <end position="86"/>
    </location>
</feature>
<feature type="region of interest" description="Disordered" evidence="2">
    <location>
        <begin position="102"/>
        <end position="146"/>
    </location>
</feature>
<keyword evidence="3" id="KW-0472">Membrane</keyword>
<dbReference type="InterPro" id="IPR005133">
    <property type="entry name" value="PhaG_MnhG_YufB"/>
</dbReference>
<keyword evidence="3" id="KW-0812">Transmembrane</keyword>
<sequence length="146" mass="15031">MGTVVDWLAAVALVSGALLSLAAGIGVLRFPDVLDRMHAATKPQVLGVLLLLVGLALRLRTAADLGMIMLVGVFQLATAPVAAQMIGRAAYRSGRVDRSLLDVDELAGHQPDPAGPRPQRADSRSGDGGSQAEGGDPRSGDGGQRE</sequence>
<feature type="transmembrane region" description="Helical" evidence="3">
    <location>
        <begin position="6"/>
        <end position="28"/>
    </location>
</feature>
<reference evidence="4 5" key="1">
    <citation type="submission" date="2021-03" db="EMBL/GenBank/DDBJ databases">
        <authorList>
            <person name="Lee D.-H."/>
        </authorList>
    </citation>
    <scope>NUCLEOTIDE SEQUENCE [LARGE SCALE GENOMIC DNA]</scope>
    <source>
        <strain evidence="4 5">MMS20-R2-23</strain>
    </source>
</reference>
<evidence type="ECO:0000256" key="1">
    <source>
        <dbReference type="ARBA" id="ARBA00008404"/>
    </source>
</evidence>
<dbReference type="Pfam" id="PF03334">
    <property type="entry name" value="PhaG_MnhG_YufB"/>
    <property type="match status" value="1"/>
</dbReference>
<proteinExistence type="inferred from homology"/>
<gene>
    <name evidence="4" type="ORF">JQN83_23725</name>
</gene>
<dbReference type="PANTHER" id="PTHR34703:SF1">
    <property type="entry name" value="ANTIPORTER SUBUNIT MNHG2-RELATED"/>
    <property type="match status" value="1"/>
</dbReference>
<comment type="caution">
    <text evidence="4">The sequence shown here is derived from an EMBL/GenBank/DDBJ whole genome shotgun (WGS) entry which is preliminary data.</text>
</comment>
<evidence type="ECO:0000256" key="3">
    <source>
        <dbReference type="SAM" id="Phobius"/>
    </source>
</evidence>
<keyword evidence="5" id="KW-1185">Reference proteome</keyword>
<feature type="compositionally biased region" description="Basic and acidic residues" evidence="2">
    <location>
        <begin position="135"/>
        <end position="146"/>
    </location>
</feature>
<evidence type="ECO:0000313" key="5">
    <source>
        <dbReference type="Proteomes" id="UP000671399"/>
    </source>
</evidence>